<organism evidence="2 3">
    <name type="scientific">Colletotrichum gloeosporioides</name>
    <name type="common">Anthracnose fungus</name>
    <name type="synonym">Glomerella cingulata</name>
    <dbReference type="NCBI Taxonomy" id="474922"/>
    <lineage>
        <taxon>Eukaryota</taxon>
        <taxon>Fungi</taxon>
        <taxon>Dikarya</taxon>
        <taxon>Ascomycota</taxon>
        <taxon>Pezizomycotina</taxon>
        <taxon>Sordariomycetes</taxon>
        <taxon>Hypocreomycetidae</taxon>
        <taxon>Glomerellales</taxon>
        <taxon>Glomerellaceae</taxon>
        <taxon>Colletotrichum</taxon>
        <taxon>Colletotrichum gloeosporioides species complex</taxon>
    </lineage>
</organism>
<dbReference type="InterPro" id="IPR019897">
    <property type="entry name" value="RidA_CS"/>
</dbReference>
<dbReference type="InterPro" id="IPR035959">
    <property type="entry name" value="RutC-like_sf"/>
</dbReference>
<dbReference type="InterPro" id="IPR006056">
    <property type="entry name" value="RidA"/>
</dbReference>
<dbReference type="RefSeq" id="XP_045271079.1">
    <property type="nucleotide sequence ID" value="XM_045403739.1"/>
</dbReference>
<dbReference type="Proteomes" id="UP000613401">
    <property type="component" value="Unassembled WGS sequence"/>
</dbReference>
<evidence type="ECO:0000256" key="1">
    <source>
        <dbReference type="ARBA" id="ARBA00010552"/>
    </source>
</evidence>
<comment type="caution">
    <text evidence="2">The sequence shown here is derived from an EMBL/GenBank/DDBJ whole genome shotgun (WGS) entry which is preliminary data.</text>
</comment>
<dbReference type="GeneID" id="69010827"/>
<reference evidence="2" key="2">
    <citation type="submission" date="2020-03" db="EMBL/GenBank/DDBJ databases">
        <authorList>
            <person name="Fu F.-F."/>
            <person name="Chen J."/>
        </authorList>
    </citation>
    <scope>NUCLEOTIDE SEQUENCE</scope>
    <source>
        <strain evidence="2">Lc1</strain>
    </source>
</reference>
<dbReference type="CDD" id="cd00448">
    <property type="entry name" value="YjgF_YER057c_UK114_family"/>
    <property type="match status" value="1"/>
</dbReference>
<dbReference type="SUPFAM" id="SSF55298">
    <property type="entry name" value="YjgF-like"/>
    <property type="match status" value="1"/>
</dbReference>
<comment type="similarity">
    <text evidence="1">Belongs to the RutC family.</text>
</comment>
<dbReference type="PANTHER" id="PTHR11803">
    <property type="entry name" value="2-IMINOBUTANOATE/2-IMINOPROPANOATE DEAMINASE RIDA"/>
    <property type="match status" value="1"/>
</dbReference>
<reference evidence="2" key="1">
    <citation type="journal article" date="2020" name="Phytopathology">
        <title>Genome sequence and comparative analysis of Colletotrichum gloeosporioides isolated from Liriodendron leaves.</title>
        <authorList>
            <person name="Fu F.F."/>
            <person name="Hao Z."/>
            <person name="Wang P."/>
            <person name="Lu Y."/>
            <person name="Xue L.J."/>
            <person name="Wei G."/>
            <person name="Tian Y."/>
            <person name="Baishi H."/>
            <person name="Xu H."/>
            <person name="Shi J."/>
            <person name="Cheng T."/>
            <person name="Wang G."/>
            <person name="Yi Y."/>
            <person name="Chen J."/>
        </authorList>
    </citation>
    <scope>NUCLEOTIDE SEQUENCE</scope>
    <source>
        <strain evidence="2">Lc1</strain>
    </source>
</reference>
<proteinExistence type="inferred from homology"/>
<dbReference type="PANTHER" id="PTHR11803:SF42">
    <property type="entry name" value="MMF1"/>
    <property type="match status" value="1"/>
</dbReference>
<dbReference type="Pfam" id="PF01042">
    <property type="entry name" value="Ribonuc_L-PSP"/>
    <property type="match status" value="1"/>
</dbReference>
<dbReference type="Gene3D" id="3.30.1330.40">
    <property type="entry name" value="RutC-like"/>
    <property type="match status" value="1"/>
</dbReference>
<protein>
    <submittedName>
        <fullName evidence="2">Protein mmf2</fullName>
    </submittedName>
</protein>
<evidence type="ECO:0000313" key="3">
    <source>
        <dbReference type="Proteomes" id="UP000613401"/>
    </source>
</evidence>
<dbReference type="FunFam" id="3.30.1330.40:FF:000001">
    <property type="entry name" value="L-PSP family endoribonuclease"/>
    <property type="match status" value="1"/>
</dbReference>
<sequence length="129" mass="13692">MSGCQRKPITTEEAPGPYPPLSQAMVHGGFVFCSGSIGMNPQTNSIVEGTIADRTTQALTNLGKVLEAAGSGTEKILKVNIHVTSMEDVPLMNEAYMAFFAEPRPARACVCVKALARGTDVEIECTGFI</sequence>
<dbReference type="NCBIfam" id="TIGR00004">
    <property type="entry name" value="Rid family detoxifying hydrolase"/>
    <property type="match status" value="1"/>
</dbReference>
<evidence type="ECO:0000313" key="2">
    <source>
        <dbReference type="EMBL" id="KAF3811920.1"/>
    </source>
</evidence>
<dbReference type="AlphaFoldDB" id="A0A8H4CXQ7"/>
<dbReference type="PROSITE" id="PS01094">
    <property type="entry name" value="UPF0076"/>
    <property type="match status" value="1"/>
</dbReference>
<dbReference type="GO" id="GO:0005829">
    <property type="term" value="C:cytosol"/>
    <property type="evidence" value="ECO:0007669"/>
    <property type="project" value="TreeGrafter"/>
</dbReference>
<name>A0A8H4CXQ7_COLGL</name>
<gene>
    <name evidence="2" type="ORF">GCG54_00003669</name>
</gene>
<dbReference type="InterPro" id="IPR006175">
    <property type="entry name" value="YjgF/YER057c/UK114"/>
</dbReference>
<dbReference type="EMBL" id="WVTB01000005">
    <property type="protein sequence ID" value="KAF3811920.1"/>
    <property type="molecule type" value="Genomic_DNA"/>
</dbReference>
<dbReference type="GO" id="GO:0019239">
    <property type="term" value="F:deaminase activity"/>
    <property type="evidence" value="ECO:0007669"/>
    <property type="project" value="TreeGrafter"/>
</dbReference>
<accession>A0A8H4CXQ7</accession>
<keyword evidence="3" id="KW-1185">Reference proteome</keyword>
<dbReference type="GO" id="GO:0005739">
    <property type="term" value="C:mitochondrion"/>
    <property type="evidence" value="ECO:0007669"/>
    <property type="project" value="UniProtKB-ARBA"/>
</dbReference>